<accession>A0A7X1Z8I3</accession>
<comment type="caution">
    <text evidence="1">The sequence shown here is derived from an EMBL/GenBank/DDBJ whole genome shotgun (WGS) entry which is preliminary data.</text>
</comment>
<sequence length="280" mass="30930">MNIESTKKSVEEGIKNVGEGFHKGADEIGKTATNISKNKTFGDVAEFGASLVPGVSEYKDIKAAKWGMLAVDTAIDTSMFIPGVGIGSKVAEKGIEKAGEKVGEKGLEKGIEKATTKSVISETEKITEKFGGRELNLPKDGINGAFEKNRGNSKFLVNEKTIPKVFNLENKTWGEILKPYGVDGIIYRNGFPDFSKFSQFTTEIKNFSIDRSKNFVQADKFLAGLKGWTKSEATEYRKANNLVWHEHEDMKTMELLPREIHNNMPHTGGVSLMKQEMLGE</sequence>
<evidence type="ECO:0000313" key="2">
    <source>
        <dbReference type="Proteomes" id="UP000439550"/>
    </source>
</evidence>
<reference evidence="1 2" key="1">
    <citation type="submission" date="2019-10" db="EMBL/GenBank/DDBJ databases">
        <authorList>
            <person name="Dong K."/>
        </authorList>
    </citation>
    <scope>NUCLEOTIDE SEQUENCE [LARGE SCALE GENOMIC DNA]</scope>
    <source>
        <strain evidence="1 2">DSM 28960</strain>
    </source>
</reference>
<name>A0A7X1Z8I3_9LACT</name>
<dbReference type="RefSeq" id="WP_153496457.1">
    <property type="nucleotide sequence ID" value="NZ_CAXYUY010000008.1"/>
</dbReference>
<evidence type="ECO:0008006" key="3">
    <source>
        <dbReference type="Google" id="ProtNLM"/>
    </source>
</evidence>
<dbReference type="Pfam" id="PF12639">
    <property type="entry name" value="Colicin-DNase"/>
    <property type="match status" value="1"/>
</dbReference>
<evidence type="ECO:0000313" key="1">
    <source>
        <dbReference type="EMBL" id="MQW39791.1"/>
    </source>
</evidence>
<dbReference type="AlphaFoldDB" id="A0A7X1Z8I3"/>
<dbReference type="OrthoDB" id="2872697at2"/>
<protein>
    <recommendedName>
        <fullName evidence="3">HNH endonuclease</fullName>
    </recommendedName>
</protein>
<dbReference type="EMBL" id="WITJ01000009">
    <property type="protein sequence ID" value="MQW39791.1"/>
    <property type="molecule type" value="Genomic_DNA"/>
</dbReference>
<keyword evidence="2" id="KW-1185">Reference proteome</keyword>
<gene>
    <name evidence="1" type="ORF">GHI93_07620</name>
</gene>
<dbReference type="Proteomes" id="UP000439550">
    <property type="component" value="Unassembled WGS sequence"/>
</dbReference>
<organism evidence="1 2">
    <name type="scientific">Lactococcus hircilactis</name>
    <dbReference type="NCBI Taxonomy" id="1494462"/>
    <lineage>
        <taxon>Bacteria</taxon>
        <taxon>Bacillati</taxon>
        <taxon>Bacillota</taxon>
        <taxon>Bacilli</taxon>
        <taxon>Lactobacillales</taxon>
        <taxon>Streptococcaceae</taxon>
        <taxon>Lactococcus</taxon>
    </lineage>
</organism>
<proteinExistence type="predicted"/>